<organism evidence="13 14">
    <name type="scientific">Paracidovorax avenae (strain ATCC 19860 / DSM 7227 / CCUG 15838 / JCM 20985 / LMG 2117 / NCPPB 1011)</name>
    <name type="common">Acidovorax avenae</name>
    <dbReference type="NCBI Taxonomy" id="643561"/>
    <lineage>
        <taxon>Bacteria</taxon>
        <taxon>Pseudomonadati</taxon>
        <taxon>Pseudomonadota</taxon>
        <taxon>Betaproteobacteria</taxon>
        <taxon>Burkholderiales</taxon>
        <taxon>Comamonadaceae</taxon>
        <taxon>Paracidovorax</taxon>
    </lineage>
</organism>
<feature type="domain" description="Ketopantoate reductase C-terminal" evidence="12">
    <location>
        <begin position="196"/>
        <end position="319"/>
    </location>
</feature>
<dbReference type="PANTHER" id="PTHR21708:SF26">
    <property type="entry name" value="2-DEHYDROPANTOATE 2-REDUCTASE"/>
    <property type="match status" value="1"/>
</dbReference>
<dbReference type="RefSeq" id="WP_013593886.1">
    <property type="nucleotide sequence ID" value="NC_015138.1"/>
</dbReference>
<keyword evidence="14" id="KW-1185">Reference proteome</keyword>
<dbReference type="Gene3D" id="1.10.1040.10">
    <property type="entry name" value="N-(1-d-carboxylethyl)-l-norvaline Dehydrogenase, domain 2"/>
    <property type="match status" value="1"/>
</dbReference>
<comment type="catalytic activity">
    <reaction evidence="9 10">
        <text>(R)-pantoate + NADP(+) = 2-dehydropantoate + NADPH + H(+)</text>
        <dbReference type="Rhea" id="RHEA:16233"/>
        <dbReference type="ChEBI" id="CHEBI:11561"/>
        <dbReference type="ChEBI" id="CHEBI:15378"/>
        <dbReference type="ChEBI" id="CHEBI:15980"/>
        <dbReference type="ChEBI" id="CHEBI:57783"/>
        <dbReference type="ChEBI" id="CHEBI:58349"/>
        <dbReference type="EC" id="1.1.1.169"/>
    </reaction>
</comment>
<dbReference type="PANTHER" id="PTHR21708">
    <property type="entry name" value="PROBABLE 2-DEHYDROPANTOATE 2-REDUCTASE"/>
    <property type="match status" value="1"/>
</dbReference>
<evidence type="ECO:0000256" key="5">
    <source>
        <dbReference type="ARBA" id="ARBA00022655"/>
    </source>
</evidence>
<evidence type="ECO:0000256" key="6">
    <source>
        <dbReference type="ARBA" id="ARBA00022857"/>
    </source>
</evidence>
<protein>
    <recommendedName>
        <fullName evidence="4 10">2-dehydropantoate 2-reductase</fullName>
        <ecNumber evidence="3 10">1.1.1.169</ecNumber>
    </recommendedName>
    <alternativeName>
        <fullName evidence="8 10">Ketopantoate reductase</fullName>
    </alternativeName>
</protein>
<evidence type="ECO:0000256" key="8">
    <source>
        <dbReference type="ARBA" id="ARBA00032024"/>
    </source>
</evidence>
<dbReference type="Gene3D" id="3.40.50.720">
    <property type="entry name" value="NAD(P)-binding Rossmann-like Domain"/>
    <property type="match status" value="1"/>
</dbReference>
<dbReference type="KEGG" id="aaa:Acav_1438"/>
<dbReference type="OrthoDB" id="8555723at2"/>
<evidence type="ECO:0000256" key="7">
    <source>
        <dbReference type="ARBA" id="ARBA00023002"/>
    </source>
</evidence>
<dbReference type="InterPro" id="IPR013332">
    <property type="entry name" value="KPR_N"/>
</dbReference>
<dbReference type="EMBL" id="CP002521">
    <property type="protein sequence ID" value="ADX45360.1"/>
    <property type="molecule type" value="Genomic_DNA"/>
</dbReference>
<sequence>MTASPSAAPAGGLPVSPPDPAAPPLRIAVMGAGAVGCYFGALLARAGHAVTLIGRPAHVEAIRANGLRLQTATLDEQVPMVADTDPAAVRGADVVMFCVKSTDTEDAARQIQPHLAPDALVLTLQNGVDNDERVRGVLGDAHPVAAAVVYVATEMAGPGHVRHHGRGELVIAPSPHSATVAQQFSAAGIATEISDNVRGALWAKLVLNCAYNAISALAQQPYGRLVQTPGVADVIADVVAECLAVAEADGIQIPGDVGAAVSRIAATMPGQMSSTAQDLARGKPSEIDHLNGYVVARGKAVGVATPVNRALWVLVKVVEAQGD</sequence>
<dbReference type="GeneID" id="34239373"/>
<evidence type="ECO:0000259" key="11">
    <source>
        <dbReference type="Pfam" id="PF02558"/>
    </source>
</evidence>
<name>F0Q288_PARA1</name>
<dbReference type="InterPro" id="IPR013752">
    <property type="entry name" value="KPA_reductase"/>
</dbReference>
<comment type="similarity">
    <text evidence="2 10">Belongs to the ketopantoate reductase family.</text>
</comment>
<feature type="domain" description="Ketopantoate reductase N-terminal" evidence="11">
    <location>
        <begin position="27"/>
        <end position="174"/>
    </location>
</feature>
<evidence type="ECO:0000259" key="12">
    <source>
        <dbReference type="Pfam" id="PF08546"/>
    </source>
</evidence>
<proteinExistence type="inferred from homology"/>
<evidence type="ECO:0000256" key="3">
    <source>
        <dbReference type="ARBA" id="ARBA00013014"/>
    </source>
</evidence>
<dbReference type="InterPro" id="IPR008927">
    <property type="entry name" value="6-PGluconate_DH-like_C_sf"/>
</dbReference>
<keyword evidence="5 10" id="KW-0566">Pantothenate biosynthesis</keyword>
<evidence type="ECO:0000256" key="9">
    <source>
        <dbReference type="ARBA" id="ARBA00048793"/>
    </source>
</evidence>
<dbReference type="EC" id="1.1.1.169" evidence="3 10"/>
<dbReference type="InterPro" id="IPR051402">
    <property type="entry name" value="KPR-Related"/>
</dbReference>
<dbReference type="Proteomes" id="UP000002482">
    <property type="component" value="Chromosome"/>
</dbReference>
<dbReference type="Pfam" id="PF08546">
    <property type="entry name" value="ApbA_C"/>
    <property type="match status" value="1"/>
</dbReference>
<dbReference type="InterPro" id="IPR013328">
    <property type="entry name" value="6PGD_dom2"/>
</dbReference>
<dbReference type="InterPro" id="IPR036291">
    <property type="entry name" value="NAD(P)-bd_dom_sf"/>
</dbReference>
<dbReference type="SUPFAM" id="SSF51735">
    <property type="entry name" value="NAD(P)-binding Rossmann-fold domains"/>
    <property type="match status" value="1"/>
</dbReference>
<dbReference type="Pfam" id="PF02558">
    <property type="entry name" value="ApbA"/>
    <property type="match status" value="1"/>
</dbReference>
<evidence type="ECO:0000256" key="10">
    <source>
        <dbReference type="RuleBase" id="RU362068"/>
    </source>
</evidence>
<evidence type="ECO:0000313" key="14">
    <source>
        <dbReference type="Proteomes" id="UP000002482"/>
    </source>
</evidence>
<dbReference type="GO" id="GO:0008677">
    <property type="term" value="F:2-dehydropantoate 2-reductase activity"/>
    <property type="evidence" value="ECO:0007669"/>
    <property type="project" value="UniProtKB-EC"/>
</dbReference>
<evidence type="ECO:0000256" key="4">
    <source>
        <dbReference type="ARBA" id="ARBA00019465"/>
    </source>
</evidence>
<keyword evidence="7 10" id="KW-0560">Oxidoreductase</keyword>
<accession>F0Q288</accession>
<evidence type="ECO:0000256" key="2">
    <source>
        <dbReference type="ARBA" id="ARBA00007870"/>
    </source>
</evidence>
<comment type="function">
    <text evidence="10">Catalyzes the NADPH-dependent reduction of ketopantoate into pantoic acid.</text>
</comment>
<comment type="pathway">
    <text evidence="1 10">Cofactor biosynthesis; (R)-pantothenate biosynthesis; (R)-pantoate from 3-methyl-2-oxobutanoate: step 2/2.</text>
</comment>
<keyword evidence="6 10" id="KW-0521">NADP</keyword>
<dbReference type="AlphaFoldDB" id="F0Q288"/>
<dbReference type="FunFam" id="1.10.1040.10:FF:000017">
    <property type="entry name" value="2-dehydropantoate 2-reductase"/>
    <property type="match status" value="1"/>
</dbReference>
<dbReference type="SUPFAM" id="SSF48179">
    <property type="entry name" value="6-phosphogluconate dehydrogenase C-terminal domain-like"/>
    <property type="match status" value="1"/>
</dbReference>
<reference evidence="13" key="1">
    <citation type="submission" date="2011-02" db="EMBL/GenBank/DDBJ databases">
        <title>Complete sequence of Acidovorax avenae subsp. avenae ATCC 19860.</title>
        <authorList>
            <consortium name="US DOE Joint Genome Institute"/>
            <person name="Lucas S."/>
            <person name="Copeland A."/>
            <person name="Lapidus A."/>
            <person name="Cheng J.-F."/>
            <person name="Goodwin L."/>
            <person name="Pitluck S."/>
            <person name="Chertkov O."/>
            <person name="Held B."/>
            <person name="Detter J.C."/>
            <person name="Han C."/>
            <person name="Tapia R."/>
            <person name="Land M."/>
            <person name="Hauser L."/>
            <person name="Kyrpides N."/>
            <person name="Ivanova N."/>
            <person name="Ovchinnikova G."/>
            <person name="Pagani I."/>
            <person name="Gordon S."/>
            <person name="Woyke T."/>
        </authorList>
    </citation>
    <scope>NUCLEOTIDE SEQUENCE</scope>
    <source>
        <strain evidence="13">ATCC 19860</strain>
    </source>
</reference>
<dbReference type="NCBIfam" id="TIGR00745">
    <property type="entry name" value="apbA_panE"/>
    <property type="match status" value="1"/>
</dbReference>
<dbReference type="GO" id="GO:0005737">
    <property type="term" value="C:cytoplasm"/>
    <property type="evidence" value="ECO:0007669"/>
    <property type="project" value="TreeGrafter"/>
</dbReference>
<dbReference type="InterPro" id="IPR003710">
    <property type="entry name" value="ApbA"/>
</dbReference>
<dbReference type="HOGENOM" id="CLU_031468_6_1_4"/>
<dbReference type="GO" id="GO:0015940">
    <property type="term" value="P:pantothenate biosynthetic process"/>
    <property type="evidence" value="ECO:0007669"/>
    <property type="project" value="UniProtKB-UniPathway"/>
</dbReference>
<evidence type="ECO:0000256" key="1">
    <source>
        <dbReference type="ARBA" id="ARBA00004994"/>
    </source>
</evidence>
<dbReference type="UniPathway" id="UPA00028">
    <property type="reaction ID" value="UER00004"/>
</dbReference>
<gene>
    <name evidence="13" type="ordered locus">Acav_1438</name>
</gene>
<evidence type="ECO:0000313" key="13">
    <source>
        <dbReference type="EMBL" id="ADX45360.1"/>
    </source>
</evidence>